<dbReference type="NCBIfam" id="TIGR02607">
    <property type="entry name" value="antidote_HigA"/>
    <property type="match status" value="1"/>
</dbReference>
<dbReference type="Proteomes" id="UP001478817">
    <property type="component" value="Unassembled WGS sequence"/>
</dbReference>
<proteinExistence type="predicted"/>
<dbReference type="InterPro" id="IPR013430">
    <property type="entry name" value="Toxin_antidote_HigA"/>
</dbReference>
<keyword evidence="3" id="KW-1185">Reference proteome</keyword>
<dbReference type="EMBL" id="JBBNGS010000005">
    <property type="protein sequence ID" value="MEQ2637439.1"/>
    <property type="molecule type" value="Genomic_DNA"/>
</dbReference>
<comment type="caution">
    <text evidence="2">The sequence shown here is derived from an EMBL/GenBank/DDBJ whole genome shotgun (WGS) entry which is preliminary data.</text>
</comment>
<evidence type="ECO:0000259" key="1">
    <source>
        <dbReference type="PROSITE" id="PS50943"/>
    </source>
</evidence>
<feature type="domain" description="HTH cro/C1-type" evidence="1">
    <location>
        <begin position="13"/>
        <end position="67"/>
    </location>
</feature>
<evidence type="ECO:0000313" key="2">
    <source>
        <dbReference type="EMBL" id="MEQ2637439.1"/>
    </source>
</evidence>
<dbReference type="InterPro" id="IPR052345">
    <property type="entry name" value="Rad_response_metalloprotease"/>
</dbReference>
<dbReference type="InterPro" id="IPR010982">
    <property type="entry name" value="Lambda_DNA-bd_dom_sf"/>
</dbReference>
<dbReference type="Pfam" id="PF01381">
    <property type="entry name" value="HTH_3"/>
    <property type="match status" value="1"/>
</dbReference>
<dbReference type="CDD" id="cd00093">
    <property type="entry name" value="HTH_XRE"/>
    <property type="match status" value="1"/>
</dbReference>
<protein>
    <submittedName>
        <fullName evidence="2">HigA family addiction module antitoxin</fullName>
    </submittedName>
</protein>
<gene>
    <name evidence="2" type="ORF">AAAT05_03690</name>
</gene>
<dbReference type="SMART" id="SM00530">
    <property type="entry name" value="HTH_XRE"/>
    <property type="match status" value="1"/>
</dbReference>
<evidence type="ECO:0000313" key="3">
    <source>
        <dbReference type="Proteomes" id="UP001478817"/>
    </source>
</evidence>
<name>A0ABV1IEV9_9ACTN</name>
<sequence>MSASYAVAPGMYLQEWIEEASVTQQEAADRLGLSRKTVNGIIKGTQPVSQETAIKLERVTSIPRDAWLRFEAKYREDLARLEDEKNLASSASIIPAELASFMRAHGITDATRRNPGKLVSDFLAMAGFGSVEAYESGAANMLSSVATLKESGKQVDHASMMAWIALGKQAESAMVDGLVAYEPDALRASLTELRARAAATDPDTLRDIARILSRSGVILQFVEAPAKFPLHGVTRWTADGNPVIQLTGRRKKDGYIIWTLFHELGHILNDDNTGMTVNFIEGRGARAPKNDAEKRANAFAKETLLGPGGLAPYHGLSDSSSIKAAAQARGACPGVVVNLMHRNHTLDYKWCNDLLVDMDIPFVG</sequence>
<dbReference type="InterPro" id="IPR001387">
    <property type="entry name" value="Cro/C1-type_HTH"/>
</dbReference>
<dbReference type="Gene3D" id="1.10.260.40">
    <property type="entry name" value="lambda repressor-like DNA-binding domains"/>
    <property type="match status" value="1"/>
</dbReference>
<reference evidence="2 3" key="1">
    <citation type="submission" date="2024-04" db="EMBL/GenBank/DDBJ databases">
        <title>Human intestinal bacterial collection.</title>
        <authorList>
            <person name="Pauvert C."/>
            <person name="Hitch T.C.A."/>
            <person name="Clavel T."/>
        </authorList>
    </citation>
    <scope>NUCLEOTIDE SEQUENCE [LARGE SCALE GENOMIC DNA]</scope>
    <source>
        <strain evidence="2 3">CLA-AA-H197</strain>
    </source>
</reference>
<organism evidence="2 3">
    <name type="scientific">Paratractidigestivibacter faecalis</name>
    <dbReference type="NCBI Taxonomy" id="2292441"/>
    <lineage>
        <taxon>Bacteria</taxon>
        <taxon>Bacillati</taxon>
        <taxon>Actinomycetota</taxon>
        <taxon>Coriobacteriia</taxon>
        <taxon>Coriobacteriales</taxon>
        <taxon>Atopobiaceae</taxon>
        <taxon>Paratractidigestivibacter</taxon>
    </lineage>
</organism>
<dbReference type="PROSITE" id="PS50943">
    <property type="entry name" value="HTH_CROC1"/>
    <property type="match status" value="1"/>
</dbReference>
<accession>A0ABV1IEV9</accession>
<dbReference type="PANTHER" id="PTHR43236:SF1">
    <property type="entry name" value="BLL7220 PROTEIN"/>
    <property type="match status" value="1"/>
</dbReference>
<dbReference type="SUPFAM" id="SSF47413">
    <property type="entry name" value="lambda repressor-like DNA-binding domains"/>
    <property type="match status" value="1"/>
</dbReference>
<dbReference type="RefSeq" id="WP_349181941.1">
    <property type="nucleotide sequence ID" value="NZ_JBBNGS010000005.1"/>
</dbReference>
<dbReference type="Gene3D" id="1.10.10.2910">
    <property type="match status" value="1"/>
</dbReference>
<dbReference type="PANTHER" id="PTHR43236">
    <property type="entry name" value="ANTITOXIN HIGA1"/>
    <property type="match status" value="1"/>
</dbReference>